<name>A0A4R8MIT1_LEPME</name>
<accession>A0A4R8MIT1</accession>
<protein>
    <recommendedName>
        <fullName evidence="3">CopG family transcriptional regulator</fullName>
    </recommendedName>
</protein>
<organism evidence="1 2">
    <name type="scientific">Leptospira meyeri</name>
    <dbReference type="NCBI Taxonomy" id="29508"/>
    <lineage>
        <taxon>Bacteria</taxon>
        <taxon>Pseudomonadati</taxon>
        <taxon>Spirochaetota</taxon>
        <taxon>Spirochaetia</taxon>
        <taxon>Leptospirales</taxon>
        <taxon>Leptospiraceae</taxon>
        <taxon>Leptospira</taxon>
    </lineage>
</organism>
<dbReference type="EMBL" id="SORO01000008">
    <property type="protein sequence ID" value="TDY66251.1"/>
    <property type="molecule type" value="Genomic_DNA"/>
</dbReference>
<evidence type="ECO:0000313" key="2">
    <source>
        <dbReference type="Proteomes" id="UP000294684"/>
    </source>
</evidence>
<gene>
    <name evidence="1" type="ORF">CLV96_3968</name>
</gene>
<evidence type="ECO:0000313" key="1">
    <source>
        <dbReference type="EMBL" id="TDY66251.1"/>
    </source>
</evidence>
<dbReference type="AlphaFoldDB" id="A0A4R8MIT1"/>
<keyword evidence="2" id="KW-1185">Reference proteome</keyword>
<dbReference type="Proteomes" id="UP000294684">
    <property type="component" value="Unassembled WGS sequence"/>
</dbReference>
<dbReference type="RefSeq" id="WP_243836555.1">
    <property type="nucleotide sequence ID" value="NZ_SORO01000008.1"/>
</dbReference>
<dbReference type="STRING" id="1193051.LEP1GSC017_0439"/>
<evidence type="ECO:0008006" key="3">
    <source>
        <dbReference type="Google" id="ProtNLM"/>
    </source>
</evidence>
<reference evidence="1 2" key="1">
    <citation type="submission" date="2019-03" db="EMBL/GenBank/DDBJ databases">
        <title>Genomic Encyclopedia of Archaeal and Bacterial Type Strains, Phase II (KMG-II): from individual species to whole genera.</title>
        <authorList>
            <person name="Goeker M."/>
        </authorList>
    </citation>
    <scope>NUCLEOTIDE SEQUENCE [LARGE SCALE GENOMIC DNA]</scope>
    <source>
        <strain evidence="1 2">DSM 21537</strain>
    </source>
</reference>
<sequence length="84" mass="9504">MKKKTNYTKAPSDVEKALNSSLVINDFLPPPDKLITKEDNSKVTILLSKKSISFFKAQSKKSGVPYQSMIKKVLDLYADRFAHK</sequence>
<proteinExistence type="predicted"/>
<dbReference type="GeneID" id="79829312"/>
<comment type="caution">
    <text evidence="1">The sequence shown here is derived from an EMBL/GenBank/DDBJ whole genome shotgun (WGS) entry which is preliminary data.</text>
</comment>